<organism evidence="1">
    <name type="scientific">marine sediment metagenome</name>
    <dbReference type="NCBI Taxonomy" id="412755"/>
    <lineage>
        <taxon>unclassified sequences</taxon>
        <taxon>metagenomes</taxon>
        <taxon>ecological metagenomes</taxon>
    </lineage>
</organism>
<gene>
    <name evidence="1" type="ORF">LCGC14_2425030</name>
</gene>
<name>A0A0F9BNK2_9ZZZZ</name>
<accession>A0A0F9BNK2</accession>
<sequence>MSNWKDTVIKDWKICEMIHGDRKWLAVTPWIVDKERKLLQAQVEITWKARNPEIKEAHKAGQEAEKAHWAREIERQVHDAYEGGIQKVMEFVDKHIAFGNIPASYKEWQAFKESKRIEEWDEGSEETRESLAKGHGITFPNAEETINWLTDGG</sequence>
<comment type="caution">
    <text evidence="1">The sequence shown here is derived from an EMBL/GenBank/DDBJ whole genome shotgun (WGS) entry which is preliminary data.</text>
</comment>
<dbReference type="EMBL" id="LAZR01036962">
    <property type="protein sequence ID" value="KKL23469.1"/>
    <property type="molecule type" value="Genomic_DNA"/>
</dbReference>
<proteinExistence type="predicted"/>
<evidence type="ECO:0000313" key="1">
    <source>
        <dbReference type="EMBL" id="KKL23469.1"/>
    </source>
</evidence>
<protein>
    <submittedName>
        <fullName evidence="1">Uncharacterized protein</fullName>
    </submittedName>
</protein>
<dbReference type="AlphaFoldDB" id="A0A0F9BNK2"/>
<reference evidence="1" key="1">
    <citation type="journal article" date="2015" name="Nature">
        <title>Complex archaea that bridge the gap between prokaryotes and eukaryotes.</title>
        <authorList>
            <person name="Spang A."/>
            <person name="Saw J.H."/>
            <person name="Jorgensen S.L."/>
            <person name="Zaremba-Niedzwiedzka K."/>
            <person name="Martijn J."/>
            <person name="Lind A.E."/>
            <person name="van Eijk R."/>
            <person name="Schleper C."/>
            <person name="Guy L."/>
            <person name="Ettema T.J."/>
        </authorList>
    </citation>
    <scope>NUCLEOTIDE SEQUENCE</scope>
</reference>
<feature type="non-terminal residue" evidence="1">
    <location>
        <position position="153"/>
    </location>
</feature>